<dbReference type="InterPro" id="IPR036291">
    <property type="entry name" value="NAD(P)-bd_dom_sf"/>
</dbReference>
<evidence type="ECO:0000313" key="4">
    <source>
        <dbReference type="Proteomes" id="UP001149079"/>
    </source>
</evidence>
<evidence type="ECO:0000313" key="3">
    <source>
        <dbReference type="EMBL" id="KAJ5131398.1"/>
    </source>
</evidence>
<dbReference type="RefSeq" id="XP_056521777.1">
    <property type="nucleotide sequence ID" value="XM_056668181.1"/>
</dbReference>
<name>A0A9W9GWU2_9EURO</name>
<dbReference type="GeneID" id="81407351"/>
<gene>
    <name evidence="3" type="ORF">N7515_007437</name>
</gene>
<dbReference type="Pfam" id="PF13460">
    <property type="entry name" value="NAD_binding_10"/>
    <property type="match status" value="1"/>
</dbReference>
<dbReference type="PANTHER" id="PTHR43355">
    <property type="entry name" value="FLAVIN REDUCTASE (NADPH)"/>
    <property type="match status" value="1"/>
</dbReference>
<protein>
    <recommendedName>
        <fullName evidence="2">NAD(P)-binding domain-containing protein</fullName>
    </recommendedName>
</protein>
<evidence type="ECO:0000256" key="1">
    <source>
        <dbReference type="ARBA" id="ARBA00038376"/>
    </source>
</evidence>
<proteinExistence type="inferred from homology"/>
<feature type="domain" description="NAD(P)-binding" evidence="2">
    <location>
        <begin position="9"/>
        <end position="202"/>
    </location>
</feature>
<evidence type="ECO:0000259" key="2">
    <source>
        <dbReference type="Pfam" id="PF13460"/>
    </source>
</evidence>
<dbReference type="GO" id="GO:0042602">
    <property type="term" value="F:riboflavin reductase (NADPH) activity"/>
    <property type="evidence" value="ECO:0007669"/>
    <property type="project" value="TreeGrafter"/>
</dbReference>
<reference evidence="3" key="2">
    <citation type="journal article" date="2023" name="IMA Fungus">
        <title>Comparative genomic study of the Penicillium genus elucidates a diverse pangenome and 15 lateral gene transfer events.</title>
        <authorList>
            <person name="Petersen C."/>
            <person name="Sorensen T."/>
            <person name="Nielsen M.R."/>
            <person name="Sondergaard T.E."/>
            <person name="Sorensen J.L."/>
            <person name="Fitzpatrick D.A."/>
            <person name="Frisvad J.C."/>
            <person name="Nielsen K.L."/>
        </authorList>
    </citation>
    <scope>NUCLEOTIDE SEQUENCE</scope>
    <source>
        <strain evidence="3">IBT 22155</strain>
    </source>
</reference>
<dbReference type="AlphaFoldDB" id="A0A9W9GWU2"/>
<dbReference type="Proteomes" id="UP001149079">
    <property type="component" value="Unassembled WGS sequence"/>
</dbReference>
<comment type="caution">
    <text evidence="3">The sequence shown here is derived from an EMBL/GenBank/DDBJ whole genome shotgun (WGS) entry which is preliminary data.</text>
</comment>
<reference evidence="3" key="1">
    <citation type="submission" date="2022-11" db="EMBL/GenBank/DDBJ databases">
        <authorList>
            <person name="Petersen C."/>
        </authorList>
    </citation>
    <scope>NUCLEOTIDE SEQUENCE</scope>
    <source>
        <strain evidence="3">IBT 22155</strain>
    </source>
</reference>
<dbReference type="SUPFAM" id="SSF51735">
    <property type="entry name" value="NAD(P)-binding Rossmann-fold domains"/>
    <property type="match status" value="1"/>
</dbReference>
<dbReference type="InterPro" id="IPR016040">
    <property type="entry name" value="NAD(P)-bd_dom"/>
</dbReference>
<dbReference type="PANTHER" id="PTHR43355:SF2">
    <property type="entry name" value="FLAVIN REDUCTASE (NADPH)"/>
    <property type="match status" value="1"/>
</dbReference>
<dbReference type="EMBL" id="JAPQKL010000005">
    <property type="protein sequence ID" value="KAJ5131398.1"/>
    <property type="molecule type" value="Genomic_DNA"/>
</dbReference>
<dbReference type="OrthoDB" id="10254221at2759"/>
<comment type="similarity">
    <text evidence="1">Belongs to the avfA family.</text>
</comment>
<accession>A0A9W9GWU2</accession>
<dbReference type="InterPro" id="IPR051606">
    <property type="entry name" value="Polyketide_Oxido-like"/>
</dbReference>
<organism evidence="3 4">
    <name type="scientific">Penicillium bovifimosum</name>
    <dbReference type="NCBI Taxonomy" id="126998"/>
    <lineage>
        <taxon>Eukaryota</taxon>
        <taxon>Fungi</taxon>
        <taxon>Dikarya</taxon>
        <taxon>Ascomycota</taxon>
        <taxon>Pezizomycotina</taxon>
        <taxon>Eurotiomycetes</taxon>
        <taxon>Eurotiomycetidae</taxon>
        <taxon>Eurotiales</taxon>
        <taxon>Aspergillaceae</taxon>
        <taxon>Penicillium</taxon>
    </lineage>
</organism>
<sequence>MATHILVIGATGPSGLEFCKAALTQGHSLTLYVRSPDKLPAEITDNANVSVVKGTLEDVATFQQAAASGPTVFVSFAGPTSNSTGTPITDAMKEIFPILVANNYKRAMVLGTCSYTAPEDQGGLKWKALIVLIKIVGGSAFEEFSGLGSFVASQDASQLKWTLVRVPFLTNGDDAPVTATYTGTGKDGMSLSRKSLATWVLSEISGDSEWAGKAPLLSN</sequence>
<keyword evidence="4" id="KW-1185">Reference proteome</keyword>
<dbReference type="Gene3D" id="3.40.50.720">
    <property type="entry name" value="NAD(P)-binding Rossmann-like Domain"/>
    <property type="match status" value="1"/>
</dbReference>
<dbReference type="GO" id="GO:0004074">
    <property type="term" value="F:biliverdin reductase [NAD(P)H] activity"/>
    <property type="evidence" value="ECO:0007669"/>
    <property type="project" value="TreeGrafter"/>
</dbReference>